<dbReference type="Pfam" id="PF13375">
    <property type="entry name" value="RnfC_N"/>
    <property type="match status" value="1"/>
</dbReference>
<feature type="domain" description="4Fe-4S ferredoxin-type" evidence="9">
    <location>
        <begin position="413"/>
        <end position="442"/>
    </location>
</feature>
<dbReference type="GO" id="GO:0022900">
    <property type="term" value="P:electron transport chain"/>
    <property type="evidence" value="ECO:0007669"/>
    <property type="project" value="UniProtKB-UniRule"/>
</dbReference>
<comment type="cofactor">
    <cofactor evidence="8">
        <name>[4Fe-4S] cluster</name>
        <dbReference type="ChEBI" id="CHEBI:49883"/>
    </cofactor>
    <text evidence="8">Binds 2 [4Fe-4S] clusters per subunit.</text>
</comment>
<dbReference type="NCBIfam" id="NF003454">
    <property type="entry name" value="PRK05035.1"/>
    <property type="match status" value="1"/>
</dbReference>
<sequence>MKISSFFRGEAFQRGIHPPSQKLTANTPIRRLPFAPRLVVPLSQHIGKPPRAIVRVGQEVVRGQPIARTDDWLSIPHHAPASGIVEAIELRPSARGPWATAIVIRVHPGSSQEDLWGEARDLSAASGQDILQAIWDTGMVGLGGAAFPTHAKLSVPKQAKAHTLVVNGCECEPYLTCDHRVMVEEADHLITGIHFALRATGALRAIIGVEDNKPEAIDMIDAAIARNKASGRHPEHEIFVEAVPTKYPQGSEKMLLMALFGVEVPAGALPISLGMVVNNVGTLAALGRLLPLGQGLTERVVTVTGPGVARPGDYRVPLGTPLKFILDYAGAPAESRQVILGGPMMGQSIPTLDIPITKGVSGVLVFRGDDISFRERHRIYPCIKCGECVESCPMGLNPSQLGMLAGKRDYELMGEQYHLGDCFECGCCTYVCPSNIPLVQQFRIAKQMLRERAAK</sequence>
<dbReference type="InterPro" id="IPR010208">
    <property type="entry name" value="Ion_transpt_RnfC/RsxC"/>
</dbReference>
<keyword evidence="6 8" id="KW-0408">Iron</keyword>
<feature type="binding site" evidence="8">
    <location>
        <position position="425"/>
    </location>
    <ligand>
        <name>[4Fe-4S] cluster</name>
        <dbReference type="ChEBI" id="CHEBI:49883"/>
        <label>2</label>
    </ligand>
</feature>
<dbReference type="RefSeq" id="WP_153115911.1">
    <property type="nucleotide sequence ID" value="NZ_JACIGE010000002.1"/>
</dbReference>
<comment type="subcellular location">
    <subcellularLocation>
        <location evidence="8">Cell inner membrane</location>
        <topology evidence="8">Peripheral membrane protein</topology>
    </subcellularLocation>
</comment>
<dbReference type="PANTHER" id="PTHR43034">
    <property type="entry name" value="ION-TRANSLOCATING OXIDOREDUCTASE COMPLEX SUBUNIT C"/>
    <property type="match status" value="1"/>
</dbReference>
<evidence type="ECO:0000256" key="8">
    <source>
        <dbReference type="HAMAP-Rule" id="MF_00461"/>
    </source>
</evidence>
<dbReference type="SUPFAM" id="SSF142019">
    <property type="entry name" value="Nqo1 FMN-binding domain-like"/>
    <property type="match status" value="1"/>
</dbReference>
<dbReference type="InterPro" id="IPR017896">
    <property type="entry name" value="4Fe4S_Fe-S-bd"/>
</dbReference>
<dbReference type="Gene3D" id="3.30.70.20">
    <property type="match status" value="1"/>
</dbReference>
<keyword evidence="3 8" id="KW-0479">Metal-binding</keyword>
<dbReference type="InterPro" id="IPR017900">
    <property type="entry name" value="4Fe4S_Fe_S_CS"/>
</dbReference>
<dbReference type="EC" id="7.-.-.-" evidence="8"/>
<dbReference type="OrthoDB" id="9808559at2"/>
<comment type="similarity">
    <text evidence="8">Belongs to the 4Fe4S bacterial-type ferredoxin family. RnfC subfamily.</text>
</comment>
<gene>
    <name evidence="8" type="primary">rnfC</name>
    <name evidence="10" type="ORF">GGD90_000727</name>
</gene>
<feature type="binding site" evidence="8">
    <location>
        <position position="382"/>
    </location>
    <ligand>
        <name>[4Fe-4S] cluster</name>
        <dbReference type="ChEBI" id="CHEBI:49883"/>
        <label>1</label>
    </ligand>
</feature>
<comment type="caution">
    <text evidence="10">The sequence shown here is derived from an EMBL/GenBank/DDBJ whole genome shotgun (WGS) entry which is preliminary data.</text>
</comment>
<dbReference type="HAMAP" id="MF_00461">
    <property type="entry name" value="RsxC_RnfC"/>
    <property type="match status" value="1"/>
</dbReference>
<feature type="domain" description="4Fe-4S ferredoxin-type" evidence="9">
    <location>
        <begin position="375"/>
        <end position="402"/>
    </location>
</feature>
<dbReference type="PANTHER" id="PTHR43034:SF2">
    <property type="entry name" value="ION-TRANSLOCATING OXIDOREDUCTASE COMPLEX SUBUNIT C"/>
    <property type="match status" value="1"/>
</dbReference>
<keyword evidence="8" id="KW-0997">Cell inner membrane</keyword>
<dbReference type="Gene3D" id="3.40.50.11540">
    <property type="entry name" value="NADH-ubiquinone oxidoreductase 51kDa subunit"/>
    <property type="match status" value="1"/>
</dbReference>
<dbReference type="AlphaFoldDB" id="A0A840G5X0"/>
<comment type="subunit">
    <text evidence="8">The complex is composed of six subunits: RnfA, RnfB, RnfC, RnfD, RnfE and RnfG.</text>
</comment>
<evidence type="ECO:0000259" key="9">
    <source>
        <dbReference type="PROSITE" id="PS51379"/>
    </source>
</evidence>
<dbReference type="NCBIfam" id="TIGR01945">
    <property type="entry name" value="rnfC"/>
    <property type="match status" value="1"/>
</dbReference>
<keyword evidence="8" id="KW-0472">Membrane</keyword>
<dbReference type="Pfam" id="PF12838">
    <property type="entry name" value="Fer4_7"/>
    <property type="match status" value="1"/>
</dbReference>
<evidence type="ECO:0000256" key="3">
    <source>
        <dbReference type="ARBA" id="ARBA00022723"/>
    </source>
</evidence>
<evidence type="ECO:0000256" key="2">
    <source>
        <dbReference type="ARBA" id="ARBA00022485"/>
    </source>
</evidence>
<accession>A0A840G5X0</accession>
<keyword evidence="4 8" id="KW-0677">Repeat</keyword>
<name>A0A840G5X0_RHOTE</name>
<keyword evidence="8" id="KW-1003">Cell membrane</keyword>
<dbReference type="InterPro" id="IPR019554">
    <property type="entry name" value="Soluble_ligand-bd"/>
</dbReference>
<organism evidence="10 11">
    <name type="scientific">Rhodocyclus tenuis</name>
    <name type="common">Rhodospirillum tenue</name>
    <dbReference type="NCBI Taxonomy" id="1066"/>
    <lineage>
        <taxon>Bacteria</taxon>
        <taxon>Pseudomonadati</taxon>
        <taxon>Pseudomonadota</taxon>
        <taxon>Betaproteobacteria</taxon>
        <taxon>Rhodocyclales</taxon>
        <taxon>Rhodocyclaceae</taxon>
        <taxon>Rhodocyclus</taxon>
    </lineage>
</organism>
<keyword evidence="8" id="KW-1278">Translocase</keyword>
<dbReference type="InterPro" id="IPR037225">
    <property type="entry name" value="Nuo51_FMN-bd_sf"/>
</dbReference>
<keyword evidence="5 8" id="KW-0249">Electron transport</keyword>
<feature type="binding site" evidence="8">
    <location>
        <position position="388"/>
    </location>
    <ligand>
        <name>[4Fe-4S] cluster</name>
        <dbReference type="ChEBI" id="CHEBI:49883"/>
        <label>1</label>
    </ligand>
</feature>
<dbReference type="GO" id="GO:0009055">
    <property type="term" value="F:electron transfer activity"/>
    <property type="evidence" value="ECO:0007669"/>
    <property type="project" value="InterPro"/>
</dbReference>
<dbReference type="InterPro" id="IPR026902">
    <property type="entry name" value="RnfC_N"/>
</dbReference>
<evidence type="ECO:0000256" key="6">
    <source>
        <dbReference type="ARBA" id="ARBA00023004"/>
    </source>
</evidence>
<evidence type="ECO:0000256" key="7">
    <source>
        <dbReference type="ARBA" id="ARBA00023014"/>
    </source>
</evidence>
<comment type="function">
    <text evidence="8">Part of a membrane-bound complex that couples electron transfer with translocation of ions across the membrane.</text>
</comment>
<dbReference type="Pfam" id="PF01512">
    <property type="entry name" value="Complex1_51K"/>
    <property type="match status" value="1"/>
</dbReference>
<feature type="binding site" evidence="8">
    <location>
        <position position="392"/>
    </location>
    <ligand>
        <name>[4Fe-4S] cluster</name>
        <dbReference type="ChEBI" id="CHEBI:49883"/>
        <label>2</label>
    </ligand>
</feature>
<dbReference type="GO" id="GO:0005886">
    <property type="term" value="C:plasma membrane"/>
    <property type="evidence" value="ECO:0007669"/>
    <property type="project" value="UniProtKB-SubCell"/>
</dbReference>
<evidence type="ECO:0000313" key="11">
    <source>
        <dbReference type="Proteomes" id="UP000587070"/>
    </source>
</evidence>
<dbReference type="Pfam" id="PF10531">
    <property type="entry name" value="SLBB"/>
    <property type="match status" value="1"/>
</dbReference>
<evidence type="ECO:0000256" key="4">
    <source>
        <dbReference type="ARBA" id="ARBA00022737"/>
    </source>
</evidence>
<feature type="binding site" evidence="8">
    <location>
        <position position="428"/>
    </location>
    <ligand>
        <name>[4Fe-4S] cluster</name>
        <dbReference type="ChEBI" id="CHEBI:49883"/>
        <label>2</label>
    </ligand>
</feature>
<keyword evidence="1 8" id="KW-0813">Transport</keyword>
<feature type="binding site" evidence="8">
    <location>
        <position position="385"/>
    </location>
    <ligand>
        <name>[4Fe-4S] cluster</name>
        <dbReference type="ChEBI" id="CHEBI:49883"/>
        <label>1</label>
    </ligand>
</feature>
<dbReference type="EMBL" id="JACIGE010000002">
    <property type="protein sequence ID" value="MBB4246370.1"/>
    <property type="molecule type" value="Genomic_DNA"/>
</dbReference>
<keyword evidence="2 8" id="KW-0004">4Fe-4S</keyword>
<dbReference type="Proteomes" id="UP000587070">
    <property type="component" value="Unassembled WGS sequence"/>
</dbReference>
<keyword evidence="7 8" id="KW-0411">Iron-sulfur</keyword>
<dbReference type="InterPro" id="IPR011538">
    <property type="entry name" value="Nuo51_FMN-bd"/>
</dbReference>
<dbReference type="PROSITE" id="PS00198">
    <property type="entry name" value="4FE4S_FER_1"/>
    <property type="match status" value="1"/>
</dbReference>
<dbReference type="SUPFAM" id="SSF46548">
    <property type="entry name" value="alpha-helical ferredoxin"/>
    <property type="match status" value="1"/>
</dbReference>
<proteinExistence type="inferred from homology"/>
<dbReference type="GO" id="GO:0046872">
    <property type="term" value="F:metal ion binding"/>
    <property type="evidence" value="ECO:0007669"/>
    <property type="project" value="UniProtKB-KW"/>
</dbReference>
<evidence type="ECO:0000313" key="10">
    <source>
        <dbReference type="EMBL" id="MBB4246370.1"/>
    </source>
</evidence>
<evidence type="ECO:0000256" key="5">
    <source>
        <dbReference type="ARBA" id="ARBA00022982"/>
    </source>
</evidence>
<dbReference type="PROSITE" id="PS51379">
    <property type="entry name" value="4FE4S_FER_2"/>
    <property type="match status" value="2"/>
</dbReference>
<reference evidence="10 11" key="1">
    <citation type="submission" date="2020-08" db="EMBL/GenBank/DDBJ databases">
        <title>Genome sequencing of Purple Non-Sulfur Bacteria from various extreme environments.</title>
        <authorList>
            <person name="Mayer M."/>
        </authorList>
    </citation>
    <scope>NUCLEOTIDE SEQUENCE [LARGE SCALE GENOMIC DNA]</scope>
    <source>
        <strain evidence="10 11">2761</strain>
    </source>
</reference>
<dbReference type="GO" id="GO:0051539">
    <property type="term" value="F:4 iron, 4 sulfur cluster binding"/>
    <property type="evidence" value="ECO:0007669"/>
    <property type="project" value="UniProtKB-KW"/>
</dbReference>
<feature type="binding site" evidence="8">
    <location>
        <position position="422"/>
    </location>
    <ligand>
        <name>[4Fe-4S] cluster</name>
        <dbReference type="ChEBI" id="CHEBI:49883"/>
        <label>2</label>
    </ligand>
</feature>
<feature type="binding site" evidence="8">
    <location>
        <position position="432"/>
    </location>
    <ligand>
        <name>[4Fe-4S] cluster</name>
        <dbReference type="ChEBI" id="CHEBI:49883"/>
        <label>1</label>
    </ligand>
</feature>
<evidence type="ECO:0000256" key="1">
    <source>
        <dbReference type="ARBA" id="ARBA00022448"/>
    </source>
</evidence>
<keyword evidence="11" id="KW-1185">Reference proteome</keyword>
<protein>
    <recommendedName>
        <fullName evidence="8">Ion-translocating oxidoreductase complex subunit C</fullName>
        <ecNumber evidence="8">7.-.-.-</ecNumber>
    </recommendedName>
    <alternativeName>
        <fullName evidence="8">Rnf electron transport complex subunit C</fullName>
    </alternativeName>
</protein>